<name>A0A2N3KXW6_9PROT</name>
<evidence type="ECO:0000313" key="1">
    <source>
        <dbReference type="EMBL" id="PKR55402.1"/>
    </source>
</evidence>
<dbReference type="RefSeq" id="WP_101264451.1">
    <property type="nucleotide sequence ID" value="NZ_NWTK01000002.1"/>
</dbReference>
<dbReference type="OrthoDB" id="8235034at2"/>
<accession>A0A2N3KXW6</accession>
<proteinExistence type="predicted"/>
<gene>
    <name evidence="1" type="ORF">COO20_04325</name>
</gene>
<sequence>MDFDRIWALVEPAVDRADEGVTKQEIADGIQSGAIFVFTRTNPDAAALCFAVRGRLRIGVAGGDLGQLKIINDEITHFARVSGFRGTEIIGRDGWERALPNFRKSAVILRQDF</sequence>
<dbReference type="EMBL" id="NWTK01000002">
    <property type="protein sequence ID" value="PKR55402.1"/>
    <property type="molecule type" value="Genomic_DNA"/>
</dbReference>
<comment type="caution">
    <text evidence="1">The sequence shown here is derived from an EMBL/GenBank/DDBJ whole genome shotgun (WGS) entry which is preliminary data.</text>
</comment>
<organism evidence="1 2">
    <name type="scientific">Thalassospira marina</name>
    <dbReference type="NCBI Taxonomy" id="2048283"/>
    <lineage>
        <taxon>Bacteria</taxon>
        <taxon>Pseudomonadati</taxon>
        <taxon>Pseudomonadota</taxon>
        <taxon>Alphaproteobacteria</taxon>
        <taxon>Rhodospirillales</taxon>
        <taxon>Thalassospiraceae</taxon>
        <taxon>Thalassospira</taxon>
    </lineage>
</organism>
<evidence type="ECO:0000313" key="2">
    <source>
        <dbReference type="Proteomes" id="UP000233597"/>
    </source>
</evidence>
<dbReference type="AlphaFoldDB" id="A0A2N3KXW6"/>
<dbReference type="Proteomes" id="UP000233597">
    <property type="component" value="Unassembled WGS sequence"/>
</dbReference>
<reference evidence="1 2" key="1">
    <citation type="submission" date="2017-09" db="EMBL/GenBank/DDBJ databases">
        <title>Biodiversity and function of Thalassospira species in the particle-attached aromatic-hydrocarbon-degrading consortia from the surface seawater of the South China Sea.</title>
        <authorList>
            <person name="Dong C."/>
            <person name="Liu R."/>
            <person name="Shao Z."/>
        </authorList>
    </citation>
    <scope>NUCLEOTIDE SEQUENCE [LARGE SCALE GENOMIC DNA]</scope>
    <source>
        <strain evidence="1 2">CSC1P2</strain>
    </source>
</reference>
<protein>
    <submittedName>
        <fullName evidence="1">Uncharacterized protein</fullName>
    </submittedName>
</protein>